<dbReference type="InterPro" id="IPR000182">
    <property type="entry name" value="GNAT_dom"/>
</dbReference>
<comment type="caution">
    <text evidence="2">The sequence shown here is derived from an EMBL/GenBank/DDBJ whole genome shotgun (WGS) entry which is preliminary data.</text>
</comment>
<evidence type="ECO:0000313" key="3">
    <source>
        <dbReference type="Proteomes" id="UP000460318"/>
    </source>
</evidence>
<dbReference type="GO" id="GO:0016747">
    <property type="term" value="F:acyltransferase activity, transferring groups other than amino-acyl groups"/>
    <property type="evidence" value="ECO:0007669"/>
    <property type="project" value="InterPro"/>
</dbReference>
<dbReference type="PANTHER" id="PTHR43233:SF1">
    <property type="entry name" value="FAMILY N-ACETYLTRANSFERASE, PUTATIVE (AFU_ORTHOLOGUE AFUA_6G03350)-RELATED"/>
    <property type="match status" value="1"/>
</dbReference>
<accession>A0A7X3IG44</accession>
<dbReference type="AlphaFoldDB" id="A0A7X3IG44"/>
<keyword evidence="3" id="KW-1185">Reference proteome</keyword>
<protein>
    <submittedName>
        <fullName evidence="2">GNAT family N-acetyltransferase</fullName>
    </submittedName>
</protein>
<dbReference type="Pfam" id="PF13673">
    <property type="entry name" value="Acetyltransf_10"/>
    <property type="match status" value="1"/>
</dbReference>
<feature type="domain" description="N-acetyltransferase" evidence="1">
    <location>
        <begin position="1"/>
        <end position="143"/>
    </location>
</feature>
<proteinExistence type="predicted"/>
<evidence type="ECO:0000259" key="1">
    <source>
        <dbReference type="PROSITE" id="PS51186"/>
    </source>
</evidence>
<dbReference type="InterPro" id="IPR053144">
    <property type="entry name" value="Acetyltransferase_Butenolide"/>
</dbReference>
<evidence type="ECO:0000313" key="2">
    <source>
        <dbReference type="EMBL" id="MWV43308.1"/>
    </source>
</evidence>
<dbReference type="EMBL" id="WUBI01000001">
    <property type="protein sequence ID" value="MWV43308.1"/>
    <property type="molecule type" value="Genomic_DNA"/>
</dbReference>
<dbReference type="RefSeq" id="WP_160496820.1">
    <property type="nucleotide sequence ID" value="NZ_WUBI01000001.1"/>
</dbReference>
<dbReference type="Gene3D" id="3.40.630.30">
    <property type="match status" value="1"/>
</dbReference>
<reference evidence="2 3" key="1">
    <citation type="submission" date="2019-12" db="EMBL/GenBank/DDBJ databases">
        <title>Paenibacillus sp. nov., an endophytic bacterium isolated from the stem of Dendrobium.</title>
        <authorList>
            <person name="Zhao R."/>
        </authorList>
    </citation>
    <scope>NUCLEOTIDE SEQUENCE [LARGE SCALE GENOMIC DNA]</scope>
    <source>
        <strain evidence="2 3">HJL G12</strain>
    </source>
</reference>
<dbReference type="CDD" id="cd04301">
    <property type="entry name" value="NAT_SF"/>
    <property type="match status" value="1"/>
</dbReference>
<gene>
    <name evidence="2" type="ORF">GRF59_06650</name>
</gene>
<dbReference type="PANTHER" id="PTHR43233">
    <property type="entry name" value="FAMILY N-ACETYLTRANSFERASE, PUTATIVE (AFU_ORTHOLOGUE AFUA_6G03350)-RELATED"/>
    <property type="match status" value="1"/>
</dbReference>
<sequence>MIPEGYTVLEKVPRLDTYVQLCTEVGWEKVMNFSAAEHSLRHSLFGVMVMNEDEVVGMGRIVGDGAIYFYIQDVVVVPEHQNKGLGKVIMESITGYLREHAPEKAFVGLFASQGKEGFYQQFGLNRHEGMTGMFGVVHGGEIW</sequence>
<dbReference type="InterPro" id="IPR016181">
    <property type="entry name" value="Acyl_CoA_acyltransferase"/>
</dbReference>
<organism evidence="2 3">
    <name type="scientific">Paenibacillus dendrobii</name>
    <dbReference type="NCBI Taxonomy" id="2691084"/>
    <lineage>
        <taxon>Bacteria</taxon>
        <taxon>Bacillati</taxon>
        <taxon>Bacillota</taxon>
        <taxon>Bacilli</taxon>
        <taxon>Bacillales</taxon>
        <taxon>Paenibacillaceae</taxon>
        <taxon>Paenibacillus</taxon>
    </lineage>
</organism>
<keyword evidence="2" id="KW-0808">Transferase</keyword>
<dbReference type="SUPFAM" id="SSF55729">
    <property type="entry name" value="Acyl-CoA N-acyltransferases (Nat)"/>
    <property type="match status" value="1"/>
</dbReference>
<dbReference type="PROSITE" id="PS51186">
    <property type="entry name" value="GNAT"/>
    <property type="match status" value="1"/>
</dbReference>
<name>A0A7X3IG44_9BACL</name>
<dbReference type="Proteomes" id="UP000460318">
    <property type="component" value="Unassembled WGS sequence"/>
</dbReference>